<dbReference type="GO" id="GO:0016887">
    <property type="term" value="F:ATP hydrolysis activity"/>
    <property type="evidence" value="ECO:0007669"/>
    <property type="project" value="InterPro"/>
</dbReference>
<dbReference type="EMBL" id="DS232397">
    <property type="protein sequence ID" value="EDS41103.1"/>
    <property type="molecule type" value="Genomic_DNA"/>
</dbReference>
<feature type="compositionally biased region" description="Acidic residues" evidence="8">
    <location>
        <begin position="1005"/>
        <end position="1017"/>
    </location>
</feature>
<keyword evidence="6" id="KW-0238">DNA-binding</keyword>
<protein>
    <submittedName>
        <fullName evidence="10 11">Transcriptional regulator ATRX</fullName>
    </submittedName>
</protein>
<dbReference type="InterPro" id="IPR027417">
    <property type="entry name" value="P-loop_NTPase"/>
</dbReference>
<keyword evidence="4" id="KW-0378">Hydrolase</keyword>
<proteinExistence type="inferred from homology"/>
<feature type="compositionally biased region" description="Acidic residues" evidence="8">
    <location>
        <begin position="836"/>
        <end position="849"/>
    </location>
</feature>
<feature type="compositionally biased region" description="Polar residues" evidence="8">
    <location>
        <begin position="793"/>
        <end position="813"/>
    </location>
</feature>
<comment type="similarity">
    <text evidence="2">Belongs to the SNF2/RAD54 helicase family.</text>
</comment>
<keyword evidence="7" id="KW-0539">Nucleus</keyword>
<dbReference type="GO" id="GO:0005634">
    <property type="term" value="C:nucleus"/>
    <property type="evidence" value="ECO:0007669"/>
    <property type="project" value="UniProtKB-SubCell"/>
</dbReference>
<keyword evidence="3" id="KW-0547">Nucleotide-binding</keyword>
<dbReference type="InterPro" id="IPR044574">
    <property type="entry name" value="ARIP4-like"/>
</dbReference>
<keyword evidence="5" id="KW-0067">ATP-binding</keyword>
<name>B0X5X2_CULQU</name>
<dbReference type="InParanoid" id="B0X5X2"/>
<evidence type="ECO:0000256" key="7">
    <source>
        <dbReference type="ARBA" id="ARBA00023242"/>
    </source>
</evidence>
<feature type="compositionally biased region" description="Acidic residues" evidence="8">
    <location>
        <begin position="218"/>
        <end position="229"/>
    </location>
</feature>
<evidence type="ECO:0000313" key="11">
    <source>
        <dbReference type="EnsemblMetazoa" id="CPIJ014692-PA"/>
    </source>
</evidence>
<dbReference type="HOGENOM" id="CLU_241650_0_0_1"/>
<feature type="compositionally biased region" description="Basic and acidic residues" evidence="8">
    <location>
        <begin position="983"/>
        <end position="1004"/>
    </location>
</feature>
<feature type="region of interest" description="Disordered" evidence="8">
    <location>
        <begin position="1247"/>
        <end position="1294"/>
    </location>
</feature>
<feature type="region of interest" description="Disordered" evidence="8">
    <location>
        <begin position="649"/>
        <end position="850"/>
    </location>
</feature>
<feature type="region of interest" description="Disordered" evidence="8">
    <location>
        <begin position="958"/>
        <end position="1017"/>
    </location>
</feature>
<feature type="region of interest" description="Disordered" evidence="8">
    <location>
        <begin position="1"/>
        <end position="57"/>
    </location>
</feature>
<reference evidence="11" key="2">
    <citation type="submission" date="2020-05" db="UniProtKB">
        <authorList>
            <consortium name="EnsemblMetazoa"/>
        </authorList>
    </citation>
    <scope>IDENTIFICATION</scope>
    <source>
        <strain evidence="11">JHB</strain>
    </source>
</reference>
<dbReference type="Proteomes" id="UP000002320">
    <property type="component" value="Unassembled WGS sequence"/>
</dbReference>
<evidence type="ECO:0000256" key="6">
    <source>
        <dbReference type="ARBA" id="ARBA00023125"/>
    </source>
</evidence>
<sequence length="1676" mass="186144">MSNEPRDSRFRLTCATSQTASASVRSTPSSTKLAPSSSDTVGPRLEQKRHEGDSSDGAAIIVTATAAAEEPDLFNGLEITDMQEINMDNGDEYVLIPSDNENDDDAVVMESGAAAGAVTVVSSKEHMSGGEAMDLLAGVDLDTLLDKAVSEKTELRIVKSINLAPVQQGCGAGGNGGDIDGGSSRDHGMFTMSYHFNLDTQELFNVGSDEPQLRQEVEQEEEEEEEEEMGCGITIKEEIDIEETVVNFPDDEDDLGAELELSDVGHVSEEIAISESEDEEDCVLLSLIEHQQHVPIKEERPEEDKSPVENDHAYTSQSLDEPAAVPSCVTVESIVELSQRLLEQAGEDREKRLASIASIEEQVKLLKEKALSEEPDAPKCPEPEPQPAIESAEVNEVDNLSVILSENCSEPFEGRSMTDLLATASEESVAGRLDAVLEEQEEQQEIEIETNLSKVMSPNRSEPLEHEGDGVSDPPPMECDVAEDPPPPTPVPEDPEKDQEEVAPMETEEGDQAAEDQVEPVEEETPKESETEVQPEEPAIPEKEEPTKKSLEIASVDDLIEHGELFFQQCELIVDKADEDDSCDKLKQFLAKLTLNVRRLTEKLAPTATADASVQTEKVKLTREKAISLNEKYKRRMLSSLGDVEAVYSDATASSDDGGGGGGAGSEGAPSSAGEEEDDDEAFARRQDRRKSRRMERKLAQGGEEVEEEDEQNITMPGKKRNARRLDSTDSAKNEEEEDASEPDLSQFLVPKSPTIASSSEPAPGSDDIPVKNEPYSEENSSDTPVAQKRIIRTSSVEYSATNREGESSSPSDGQRMDVDGEDSTSKSTAPKQEEDSKDDEQSDSELLDDVLPQVDDILLDVDDILPAAEGVVQDYLVEEEVRTEERKTEAPSKTAENKPKKSTGKKIDSEEEAEESEDEAAKGKALEDMTESELEEYYDNLREKEIDKLCNLTNLEVSRNANPQKPQDAAVKKKLPPPVVNKKKDRDDLYDILKDNAELHGSGDDSDSASEVVETEELYLQQCNQNMKNQLLNQLSSSDTELDSGGSDEDGVVEALRRGGEDSDDSAGSILMEKFLKSLNKEHGEGEDEEEGSGNEGEKQEVEEGSKSVVEEDADKTKESEVEEDGVAMEKDNEDAIERMKNSLKKSEQKTTCEEAKSSTKKDGGSASKTTAVDPLDKQLFSKKMFRDVDETLRRDRDREAFGRENGSATSRSERVVSEDSDVELLDVSMFQPKRKLKEKTLEDFDFSATTKRATPQLKRKDTKEDDCISLSSESEAEVEETNEADEKENKKGRIRTMLTQDQLADETKTAQKDEVVRVAQLKKKNEQLTKFMETFKPGPDESKMVLDYDAKRKQAICVHPHIEKLLKPHQREGVRFMYDNSYGSVNYINKHPGSGCILAHCMGLGKTLQLITLLHTVMRYPQLKTRRVLVICPKSTVMNWSDEIQHWLGSLKSGPRLKVFYFPDNADVNDKLKVLGDWYASNENRCGCMLIGYEAFRVLVNYEKRKRTPSNFLAAKAAFVKKRVDEYLLDPGADLVICDEGHQIKNKKSAISGAVSQIKTKRRIVLTGTPIQNNLKEYYCMVNFIKPSFLGSDREFNNLYANPIKNGQHKDSDSRAIKIMKQRSFVLHNKLSKFVQRREAGVLKEFLPEKFEYVLFVPLTPVQVSPVRNETHEK</sequence>
<keyword evidence="12" id="KW-1185">Reference proteome</keyword>
<feature type="compositionally biased region" description="Acidic residues" evidence="8">
    <location>
        <begin position="437"/>
        <end position="448"/>
    </location>
</feature>
<dbReference type="PANTHER" id="PTHR45797:SF3">
    <property type="entry name" value="TRANSCRIPTIONAL REGULATOR ATRX HOMOLOG"/>
    <property type="match status" value="1"/>
</dbReference>
<dbReference type="PANTHER" id="PTHR45797">
    <property type="entry name" value="RAD54-LIKE"/>
    <property type="match status" value="1"/>
</dbReference>
<reference evidence="10" key="1">
    <citation type="submission" date="2007-03" db="EMBL/GenBank/DDBJ databases">
        <title>Annotation of Culex pipiens quinquefasciatus.</title>
        <authorList>
            <consortium name="The Broad Institute Genome Sequencing Platform"/>
            <person name="Atkinson P.W."/>
            <person name="Hemingway J."/>
            <person name="Christensen B.M."/>
            <person name="Higgs S."/>
            <person name="Kodira C."/>
            <person name="Hannick L."/>
            <person name="Megy K."/>
            <person name="O'Leary S."/>
            <person name="Pearson M."/>
            <person name="Haas B.J."/>
            <person name="Mauceli E."/>
            <person name="Wortman J.R."/>
            <person name="Lee N.H."/>
            <person name="Guigo R."/>
            <person name="Stanke M."/>
            <person name="Alvarado L."/>
            <person name="Amedeo P."/>
            <person name="Antoine C.H."/>
            <person name="Arensburger P."/>
            <person name="Bidwell S.L."/>
            <person name="Crawford M."/>
            <person name="Camaro F."/>
            <person name="Devon K."/>
            <person name="Engels R."/>
            <person name="Hammond M."/>
            <person name="Howarth C."/>
            <person name="Koehrsen M."/>
            <person name="Lawson D."/>
            <person name="Montgomery P."/>
            <person name="Nene V."/>
            <person name="Nusbaum C."/>
            <person name="Puiu D."/>
            <person name="Romero-Severson J."/>
            <person name="Severson D.W."/>
            <person name="Shumway M."/>
            <person name="Sisk P."/>
            <person name="Stolte C."/>
            <person name="Zeng Q."/>
            <person name="Eisenstadt E."/>
            <person name="Fraser-Liggett C."/>
            <person name="Strausberg R."/>
            <person name="Galagan J."/>
            <person name="Birren B."/>
            <person name="Collins F.H."/>
        </authorList>
    </citation>
    <scope>NUCLEOTIDE SEQUENCE [LARGE SCALE GENOMIC DNA]</scope>
    <source>
        <strain evidence="10">JHB</strain>
    </source>
</reference>
<evidence type="ECO:0000256" key="3">
    <source>
        <dbReference type="ARBA" id="ARBA00022741"/>
    </source>
</evidence>
<dbReference type="Pfam" id="PF00176">
    <property type="entry name" value="SNF2-rel_dom"/>
    <property type="match status" value="1"/>
</dbReference>
<feature type="compositionally biased region" description="Acidic residues" evidence="8">
    <location>
        <begin position="910"/>
        <end position="919"/>
    </location>
</feature>
<feature type="region of interest" description="Disordered" evidence="8">
    <location>
        <begin position="368"/>
        <end position="388"/>
    </location>
</feature>
<feature type="compositionally biased region" description="Acidic residues" evidence="8">
    <location>
        <begin position="1041"/>
        <end position="1053"/>
    </location>
</feature>
<feature type="compositionally biased region" description="Acidic residues" evidence="8">
    <location>
        <begin position="493"/>
        <end position="523"/>
    </location>
</feature>
<dbReference type="GO" id="GO:0004386">
    <property type="term" value="F:helicase activity"/>
    <property type="evidence" value="ECO:0007669"/>
    <property type="project" value="UniProtKB-KW"/>
</dbReference>
<dbReference type="InterPro" id="IPR000330">
    <property type="entry name" value="SNF2_N"/>
</dbReference>
<evidence type="ECO:0000256" key="2">
    <source>
        <dbReference type="ARBA" id="ARBA00007025"/>
    </source>
</evidence>
<evidence type="ECO:0000256" key="8">
    <source>
        <dbReference type="SAM" id="MobiDB-lite"/>
    </source>
</evidence>
<feature type="domain" description="Helicase ATP-binding" evidence="9">
    <location>
        <begin position="1389"/>
        <end position="1590"/>
    </location>
</feature>
<feature type="region of interest" description="Disordered" evidence="8">
    <location>
        <begin position="1032"/>
        <end position="1222"/>
    </location>
</feature>
<dbReference type="Gene3D" id="3.40.50.10810">
    <property type="entry name" value="Tandem AAA-ATPase domain"/>
    <property type="match status" value="1"/>
</dbReference>
<dbReference type="eggNOG" id="KOG1015">
    <property type="taxonomic scope" value="Eukaryota"/>
</dbReference>
<comment type="subcellular location">
    <subcellularLocation>
        <location evidence="1">Nucleus</location>
    </subcellularLocation>
</comment>
<feature type="compositionally biased region" description="Basic and acidic residues" evidence="8">
    <location>
        <begin position="1129"/>
        <end position="1165"/>
    </location>
</feature>
<dbReference type="KEGG" id="cqu:CpipJ_CPIJ014692"/>
<feature type="compositionally biased region" description="Basic and acidic residues" evidence="8">
    <location>
        <begin position="1186"/>
        <end position="1204"/>
    </location>
</feature>
<feature type="compositionally biased region" description="Polar residues" evidence="8">
    <location>
        <begin position="450"/>
        <end position="460"/>
    </location>
</feature>
<dbReference type="SMART" id="SM00487">
    <property type="entry name" value="DEXDc"/>
    <property type="match status" value="1"/>
</dbReference>
<feature type="region of interest" description="Disordered" evidence="8">
    <location>
        <begin position="293"/>
        <end position="323"/>
    </location>
</feature>
<dbReference type="EnsemblMetazoa" id="CPIJ014692-RA">
    <property type="protein sequence ID" value="CPIJ014692-PA"/>
    <property type="gene ID" value="CPIJ014692"/>
</dbReference>
<feature type="compositionally biased region" description="Basic and acidic residues" evidence="8">
    <location>
        <begin position="368"/>
        <end position="382"/>
    </location>
</feature>
<evidence type="ECO:0000256" key="1">
    <source>
        <dbReference type="ARBA" id="ARBA00004123"/>
    </source>
</evidence>
<dbReference type="SUPFAM" id="SSF52540">
    <property type="entry name" value="P-loop containing nucleoside triphosphate hydrolases"/>
    <property type="match status" value="1"/>
</dbReference>
<dbReference type="GO" id="GO:0003677">
    <property type="term" value="F:DNA binding"/>
    <property type="evidence" value="ECO:0007669"/>
    <property type="project" value="UniProtKB-KW"/>
</dbReference>
<feature type="compositionally biased region" description="Basic and acidic residues" evidence="8">
    <location>
        <begin position="1097"/>
        <end position="1121"/>
    </location>
</feature>
<evidence type="ECO:0000259" key="9">
    <source>
        <dbReference type="PROSITE" id="PS51192"/>
    </source>
</evidence>
<gene>
    <name evidence="11" type="primary">6048074</name>
    <name evidence="10" type="ORF">CpipJ_CPIJ014692</name>
</gene>
<dbReference type="PROSITE" id="PS51192">
    <property type="entry name" value="HELICASE_ATP_BIND_1"/>
    <property type="match status" value="1"/>
</dbReference>
<feature type="compositionally biased region" description="Polar residues" evidence="8">
    <location>
        <begin position="14"/>
        <end position="40"/>
    </location>
</feature>
<feature type="compositionally biased region" description="Acidic residues" evidence="8">
    <location>
        <begin position="1276"/>
        <end position="1288"/>
    </location>
</feature>
<dbReference type="STRING" id="7176.B0X5X2"/>
<dbReference type="OMA" id="RNETHEK"/>
<feature type="compositionally biased region" description="Basic and acidic residues" evidence="8">
    <location>
        <begin position="1075"/>
        <end position="1085"/>
    </location>
</feature>
<evidence type="ECO:0000256" key="4">
    <source>
        <dbReference type="ARBA" id="ARBA00022806"/>
    </source>
</evidence>
<keyword evidence="4" id="KW-0347">Helicase</keyword>
<feature type="compositionally biased region" description="Basic and acidic residues" evidence="8">
    <location>
        <begin position="540"/>
        <end position="551"/>
    </location>
</feature>
<feature type="compositionally biased region" description="Basic and acidic residues" evidence="8">
    <location>
        <begin position="724"/>
        <end position="734"/>
    </location>
</feature>
<evidence type="ECO:0000313" key="12">
    <source>
        <dbReference type="Proteomes" id="UP000002320"/>
    </source>
</evidence>
<dbReference type="OrthoDB" id="9900844at2759"/>
<organism>
    <name type="scientific">Culex quinquefasciatus</name>
    <name type="common">Southern house mosquito</name>
    <name type="synonym">Culex pungens</name>
    <dbReference type="NCBI Taxonomy" id="7176"/>
    <lineage>
        <taxon>Eukaryota</taxon>
        <taxon>Metazoa</taxon>
        <taxon>Ecdysozoa</taxon>
        <taxon>Arthropoda</taxon>
        <taxon>Hexapoda</taxon>
        <taxon>Insecta</taxon>
        <taxon>Pterygota</taxon>
        <taxon>Neoptera</taxon>
        <taxon>Endopterygota</taxon>
        <taxon>Diptera</taxon>
        <taxon>Nematocera</taxon>
        <taxon>Culicoidea</taxon>
        <taxon>Culicidae</taxon>
        <taxon>Culicinae</taxon>
        <taxon>Culicini</taxon>
        <taxon>Culex</taxon>
        <taxon>Culex</taxon>
    </lineage>
</organism>
<feature type="region of interest" description="Disordered" evidence="8">
    <location>
        <begin position="211"/>
        <end position="230"/>
    </location>
</feature>
<dbReference type="InterPro" id="IPR038718">
    <property type="entry name" value="SNF2-like_sf"/>
</dbReference>
<feature type="compositionally biased region" description="Gly residues" evidence="8">
    <location>
        <begin position="657"/>
        <end position="666"/>
    </location>
</feature>
<feature type="region of interest" description="Disordered" evidence="8">
    <location>
        <begin position="437"/>
        <end position="551"/>
    </location>
</feature>
<dbReference type="VEuPathDB" id="VectorBase:CQUJHB012731"/>
<feature type="compositionally biased region" description="Basic residues" evidence="8">
    <location>
        <begin position="687"/>
        <end position="696"/>
    </location>
</feature>
<feature type="region of interest" description="Disordered" evidence="8">
    <location>
        <begin position="871"/>
        <end position="934"/>
    </location>
</feature>
<dbReference type="VEuPathDB" id="VectorBase:CPIJ014692"/>
<evidence type="ECO:0000313" key="10">
    <source>
        <dbReference type="EMBL" id="EDS41103.1"/>
    </source>
</evidence>
<feature type="compositionally biased region" description="Basic and acidic residues" evidence="8">
    <location>
        <begin position="880"/>
        <end position="900"/>
    </location>
</feature>
<dbReference type="InterPro" id="IPR014001">
    <property type="entry name" value="Helicase_ATP-bd"/>
</dbReference>
<dbReference type="GO" id="GO:0005524">
    <property type="term" value="F:ATP binding"/>
    <property type="evidence" value="ECO:0007669"/>
    <property type="project" value="UniProtKB-KW"/>
</dbReference>
<feature type="compositionally biased region" description="Basic and acidic residues" evidence="8">
    <location>
        <begin position="293"/>
        <end position="312"/>
    </location>
</feature>
<feature type="compositionally biased region" description="Basic and acidic residues" evidence="8">
    <location>
        <begin position="1"/>
        <end position="10"/>
    </location>
</feature>
<evidence type="ECO:0000256" key="5">
    <source>
        <dbReference type="ARBA" id="ARBA00022840"/>
    </source>
</evidence>
<accession>B0X5X2</accession>